<dbReference type="EMBL" id="GELH01000385">
    <property type="protein sequence ID" value="JAS03887.1"/>
    <property type="molecule type" value="Transcribed_RNA"/>
</dbReference>
<keyword evidence="2" id="KW-0732">Signal</keyword>
<proteinExistence type="predicted"/>
<dbReference type="AlphaFoldDB" id="A0A0K1RMV0"/>
<dbReference type="EMBL" id="GELH01000386">
    <property type="protein sequence ID" value="JAS03886.1"/>
    <property type="molecule type" value="Transcribed_RNA"/>
</dbReference>
<feature type="compositionally biased region" description="Acidic residues" evidence="1">
    <location>
        <begin position="132"/>
        <end position="145"/>
    </location>
</feature>
<feature type="region of interest" description="Disordered" evidence="1">
    <location>
        <begin position="88"/>
        <end position="145"/>
    </location>
</feature>
<evidence type="ECO:0000313" key="3">
    <source>
        <dbReference type="EMBL" id="JAS03887.1"/>
    </source>
</evidence>
<feature type="chain" id="PRO_5013456071" evidence="2">
    <location>
        <begin position="20"/>
        <end position="145"/>
    </location>
</feature>
<sequence>MQKLILAVLLFSLLAIATARPKYHTQGRRRIDACCLNCLYDAIMCESPCRLLFRSRFSYLTCARDCRRDRVDCYIGCKKIDAAPVAKTEEGAEAGSLGKGEAVKGGKGGKGGSATVESGSDKDKASNKTHDDDDDDHDDVEETED</sequence>
<organism evidence="3">
    <name type="scientific">Pinctada fucata</name>
    <name type="common">Akoya pearl oyster</name>
    <name type="synonym">Pinctada imbricata fucata</name>
    <dbReference type="NCBI Taxonomy" id="50426"/>
    <lineage>
        <taxon>Eukaryota</taxon>
        <taxon>Metazoa</taxon>
        <taxon>Spiralia</taxon>
        <taxon>Lophotrochozoa</taxon>
        <taxon>Mollusca</taxon>
        <taxon>Bivalvia</taxon>
        <taxon>Autobranchia</taxon>
        <taxon>Pteriomorphia</taxon>
        <taxon>Pterioida</taxon>
        <taxon>Pterioidea</taxon>
        <taxon>Pteriidae</taxon>
        <taxon>Pinctada</taxon>
    </lineage>
</organism>
<accession>A0A0K1RMV0</accession>
<feature type="signal peptide" evidence="2">
    <location>
        <begin position="1"/>
        <end position="19"/>
    </location>
</feature>
<name>A0A0K1RMV0_PINFU</name>
<feature type="compositionally biased region" description="Basic and acidic residues" evidence="1">
    <location>
        <begin position="119"/>
        <end position="131"/>
    </location>
</feature>
<evidence type="ECO:0000256" key="1">
    <source>
        <dbReference type="SAM" id="MobiDB-lite"/>
    </source>
</evidence>
<feature type="compositionally biased region" description="Gly residues" evidence="1">
    <location>
        <begin position="103"/>
        <end position="112"/>
    </location>
</feature>
<reference evidence="3" key="1">
    <citation type="submission" date="2016-03" db="EMBL/GenBank/DDBJ databases">
        <authorList>
            <person name="Ploux O."/>
        </authorList>
    </citation>
    <scope>NUCLEOTIDE SEQUENCE</scope>
    <source>
        <tissue evidence="3">Mantle</tissue>
    </source>
</reference>
<protein>
    <submittedName>
        <fullName evidence="3">Putative P,N-U7</fullName>
    </submittedName>
</protein>
<evidence type="ECO:0000256" key="2">
    <source>
        <dbReference type="SAM" id="SignalP"/>
    </source>
</evidence>